<evidence type="ECO:0000313" key="2">
    <source>
        <dbReference type="EMBL" id="GAP63356.1"/>
    </source>
</evidence>
<evidence type="ECO:0000256" key="1">
    <source>
        <dbReference type="SAM" id="Phobius"/>
    </source>
</evidence>
<dbReference type="AlphaFoldDB" id="A0A0M8KA24"/>
<dbReference type="Proteomes" id="UP000037784">
    <property type="component" value="Unassembled WGS sequence"/>
</dbReference>
<proteinExistence type="predicted"/>
<keyword evidence="1" id="KW-1133">Transmembrane helix</keyword>
<protein>
    <submittedName>
        <fullName evidence="2">Uncharacterized protein</fullName>
    </submittedName>
</protein>
<name>A0A0M8KA24_9CHLR</name>
<reference evidence="2 3" key="1">
    <citation type="journal article" date="2015" name="Genome Announc.">
        <title>Draft Genome Sequence of a Heterotrophic Facultative Anaerobic Thermophilic Bacterium, Ardenticatena maritima Strain 110ST.</title>
        <authorList>
            <person name="Kawaichi S."/>
            <person name="Yoshida T."/>
            <person name="Sako Y."/>
            <person name="Nakamura R."/>
        </authorList>
    </citation>
    <scope>NUCLEOTIDE SEQUENCE [LARGE SCALE GENOMIC DNA]</scope>
    <source>
        <strain evidence="2 3">110S</strain>
    </source>
</reference>
<evidence type="ECO:0000313" key="3">
    <source>
        <dbReference type="Proteomes" id="UP000037784"/>
    </source>
</evidence>
<gene>
    <name evidence="2" type="ORF">ARMA_1779</name>
</gene>
<feature type="transmembrane region" description="Helical" evidence="1">
    <location>
        <begin position="6"/>
        <end position="27"/>
    </location>
</feature>
<comment type="caution">
    <text evidence="2">The sequence shown here is derived from an EMBL/GenBank/DDBJ whole genome shotgun (WGS) entry which is preliminary data.</text>
</comment>
<keyword evidence="3" id="KW-1185">Reference proteome</keyword>
<dbReference type="EMBL" id="BBZA01000138">
    <property type="protein sequence ID" value="GAP63356.1"/>
    <property type="molecule type" value="Genomic_DNA"/>
</dbReference>
<keyword evidence="1" id="KW-0472">Membrane</keyword>
<accession>A0A0M8KA24</accession>
<sequence>MFFHFTAYTFTSLGVSFLMSCLVSSICRMQGTAYHMC</sequence>
<organism evidence="2 3">
    <name type="scientific">Ardenticatena maritima</name>
    <dbReference type="NCBI Taxonomy" id="872965"/>
    <lineage>
        <taxon>Bacteria</taxon>
        <taxon>Bacillati</taxon>
        <taxon>Chloroflexota</taxon>
        <taxon>Ardenticatenia</taxon>
        <taxon>Ardenticatenales</taxon>
        <taxon>Ardenticatenaceae</taxon>
        <taxon>Ardenticatena</taxon>
    </lineage>
</organism>
<reference evidence="3" key="2">
    <citation type="submission" date="2015-08" db="EMBL/GenBank/DDBJ databases">
        <title>Draft Genome Sequence of a Heterotrophic Facultative Anaerobic Bacterium Ardenticatena maritima Strain 110S.</title>
        <authorList>
            <person name="Kawaichi S."/>
            <person name="Yoshida T."/>
            <person name="Sako Y."/>
            <person name="Nakamura R."/>
        </authorList>
    </citation>
    <scope>NUCLEOTIDE SEQUENCE [LARGE SCALE GENOMIC DNA]</scope>
    <source>
        <strain evidence="3">110S</strain>
    </source>
</reference>
<dbReference type="InParanoid" id="A0A0M8KA24"/>
<keyword evidence="1" id="KW-0812">Transmembrane</keyword>